<evidence type="ECO:0000256" key="2">
    <source>
        <dbReference type="ARBA" id="ARBA00022862"/>
    </source>
</evidence>
<dbReference type="Proteomes" id="UP000182690">
    <property type="component" value="Unassembled WGS sequence"/>
</dbReference>
<dbReference type="PROSITE" id="PS51352">
    <property type="entry name" value="THIOREDOXIN_2"/>
    <property type="match status" value="1"/>
</dbReference>
<sequence length="155" mass="16307">MVLAAGAAAPDFALSDQYGSETVLSDLLQDGPVALVFVPFAFSRICTSEFAELSAHADLFAERSVQLVGITVDSVWTLRAWAEQEGFSFPILSDFWPHGEVARACGALDERMGAAARATVVVGRDGRVAASFSSGAGEARPLAAYREAVSALPRA</sequence>
<dbReference type="InterPro" id="IPR013766">
    <property type="entry name" value="Thioredoxin_domain"/>
</dbReference>
<feature type="active site" description="Cysteine sulfenic acid (-SOH) intermediate; for peroxidase activity" evidence="5">
    <location>
        <position position="46"/>
    </location>
</feature>
<organism evidence="7 8">
    <name type="scientific">Leucobacter chromiiresistens</name>
    <dbReference type="NCBI Taxonomy" id="1079994"/>
    <lineage>
        <taxon>Bacteria</taxon>
        <taxon>Bacillati</taxon>
        <taxon>Actinomycetota</taxon>
        <taxon>Actinomycetes</taxon>
        <taxon>Micrococcales</taxon>
        <taxon>Microbacteriaceae</taxon>
        <taxon>Leucobacter</taxon>
    </lineage>
</organism>
<dbReference type="PANTHER" id="PTHR43110">
    <property type="entry name" value="THIOL PEROXIDASE"/>
    <property type="match status" value="1"/>
</dbReference>
<dbReference type="AlphaFoldDB" id="A0A1H0ZY28"/>
<dbReference type="OrthoDB" id="9812811at2"/>
<dbReference type="InterPro" id="IPR036249">
    <property type="entry name" value="Thioredoxin-like_sf"/>
</dbReference>
<dbReference type="SUPFAM" id="SSF52833">
    <property type="entry name" value="Thioredoxin-like"/>
    <property type="match status" value="1"/>
</dbReference>
<dbReference type="RefSeq" id="WP_010157105.1">
    <property type="nucleotide sequence ID" value="NZ_FNKB01000001.1"/>
</dbReference>
<gene>
    <name evidence="7" type="ORF">SAMN04488565_2167</name>
</gene>
<accession>A0A1H0ZY28</accession>
<dbReference type="PANTHER" id="PTHR43110:SF1">
    <property type="entry name" value="THIOL PEROXIDASE"/>
    <property type="match status" value="1"/>
</dbReference>
<dbReference type="InterPro" id="IPR050455">
    <property type="entry name" value="Tpx_Peroxidase_subfamily"/>
</dbReference>
<evidence type="ECO:0000256" key="4">
    <source>
        <dbReference type="ARBA" id="ARBA00023284"/>
    </source>
</evidence>
<dbReference type="Gene3D" id="3.40.30.10">
    <property type="entry name" value="Glutaredoxin"/>
    <property type="match status" value="1"/>
</dbReference>
<keyword evidence="3" id="KW-0560">Oxidoreductase</keyword>
<dbReference type="PIRSF" id="PIRSF000239">
    <property type="entry name" value="AHPC"/>
    <property type="match status" value="1"/>
</dbReference>
<proteinExistence type="predicted"/>
<dbReference type="EMBL" id="FNKB01000001">
    <property type="protein sequence ID" value="SDQ32318.1"/>
    <property type="molecule type" value="Genomic_DNA"/>
</dbReference>
<evidence type="ECO:0000313" key="8">
    <source>
        <dbReference type="Proteomes" id="UP000182690"/>
    </source>
</evidence>
<keyword evidence="1" id="KW-0575">Peroxidase</keyword>
<keyword evidence="4" id="KW-0676">Redox-active center</keyword>
<dbReference type="InterPro" id="IPR000866">
    <property type="entry name" value="AhpC/TSA"/>
</dbReference>
<evidence type="ECO:0000256" key="1">
    <source>
        <dbReference type="ARBA" id="ARBA00022559"/>
    </source>
</evidence>
<dbReference type="eggNOG" id="COG1225">
    <property type="taxonomic scope" value="Bacteria"/>
</dbReference>
<dbReference type="InterPro" id="IPR024706">
    <property type="entry name" value="Peroxiredoxin_AhpC-typ"/>
</dbReference>
<keyword evidence="2" id="KW-0049">Antioxidant</keyword>
<dbReference type="GO" id="GO:0004601">
    <property type="term" value="F:peroxidase activity"/>
    <property type="evidence" value="ECO:0007669"/>
    <property type="project" value="UniProtKB-KW"/>
</dbReference>
<feature type="domain" description="Thioredoxin" evidence="6">
    <location>
        <begin position="3"/>
        <end position="154"/>
    </location>
</feature>
<reference evidence="7 8" key="1">
    <citation type="submission" date="2016-10" db="EMBL/GenBank/DDBJ databases">
        <authorList>
            <person name="de Groot N.N."/>
        </authorList>
    </citation>
    <scope>NUCLEOTIDE SEQUENCE [LARGE SCALE GENOMIC DNA]</scope>
    <source>
        <strain evidence="7 8">DSM 22788</strain>
    </source>
</reference>
<dbReference type="Pfam" id="PF00578">
    <property type="entry name" value="AhpC-TSA"/>
    <property type="match status" value="1"/>
</dbReference>
<protein>
    <submittedName>
        <fullName evidence="7">Peroxiredoxin</fullName>
    </submittedName>
</protein>
<evidence type="ECO:0000256" key="3">
    <source>
        <dbReference type="ARBA" id="ARBA00023002"/>
    </source>
</evidence>
<dbReference type="STRING" id="1079994.SAMN04488565_2167"/>
<evidence type="ECO:0000256" key="5">
    <source>
        <dbReference type="PIRSR" id="PIRSR000239-1"/>
    </source>
</evidence>
<evidence type="ECO:0000313" key="7">
    <source>
        <dbReference type="EMBL" id="SDQ32318.1"/>
    </source>
</evidence>
<evidence type="ECO:0000259" key="6">
    <source>
        <dbReference type="PROSITE" id="PS51352"/>
    </source>
</evidence>
<name>A0A1H0ZY28_9MICO</name>